<comment type="caution">
    <text evidence="2">The sequence shown here is derived from an EMBL/GenBank/DDBJ whole genome shotgun (WGS) entry which is preliminary data.</text>
</comment>
<dbReference type="Proteomes" id="UP000537126">
    <property type="component" value="Unassembled WGS sequence"/>
</dbReference>
<name>A0A846MSF1_9BACT</name>
<dbReference type="AlphaFoldDB" id="A0A846MSF1"/>
<gene>
    <name evidence="2" type="ORF">FHS56_001874</name>
</gene>
<dbReference type="Pfam" id="PF01902">
    <property type="entry name" value="Diphthami_syn_2"/>
    <property type="match status" value="1"/>
</dbReference>
<proteinExistence type="predicted"/>
<evidence type="ECO:0000313" key="2">
    <source>
        <dbReference type="EMBL" id="NIK74361.1"/>
    </source>
</evidence>
<accession>A0A846MSF1</accession>
<dbReference type="Gene3D" id="3.90.1490.10">
    <property type="entry name" value="putative n-type atp pyrophosphatase, domain 2"/>
    <property type="match status" value="1"/>
</dbReference>
<dbReference type="InterPro" id="IPR002761">
    <property type="entry name" value="Diphthami_syn_dom"/>
</dbReference>
<feature type="domain" description="Diphthamide synthase" evidence="1">
    <location>
        <begin position="4"/>
        <end position="203"/>
    </location>
</feature>
<dbReference type="InterPro" id="IPR014729">
    <property type="entry name" value="Rossmann-like_a/b/a_fold"/>
</dbReference>
<evidence type="ECO:0000259" key="1">
    <source>
        <dbReference type="Pfam" id="PF01902"/>
    </source>
</evidence>
<organism evidence="2 3">
    <name type="scientific">Thermonema lapsum</name>
    <dbReference type="NCBI Taxonomy" id="28195"/>
    <lineage>
        <taxon>Bacteria</taxon>
        <taxon>Pseudomonadati</taxon>
        <taxon>Bacteroidota</taxon>
        <taxon>Cytophagia</taxon>
        <taxon>Cytophagales</taxon>
        <taxon>Thermonemataceae</taxon>
        <taxon>Thermonema</taxon>
    </lineage>
</organism>
<dbReference type="Gene3D" id="3.40.50.620">
    <property type="entry name" value="HUPs"/>
    <property type="match status" value="1"/>
</dbReference>
<reference evidence="2 3" key="1">
    <citation type="submission" date="2020-03" db="EMBL/GenBank/DDBJ databases">
        <title>Genomic Encyclopedia of Type Strains, Phase IV (KMG-IV): sequencing the most valuable type-strain genomes for metagenomic binning, comparative biology and taxonomic classification.</title>
        <authorList>
            <person name="Goeker M."/>
        </authorList>
    </citation>
    <scope>NUCLEOTIDE SEQUENCE [LARGE SCALE GENOMIC DNA]</scope>
    <source>
        <strain evidence="2 3">DSM 5718</strain>
    </source>
</reference>
<protein>
    <submittedName>
        <fullName evidence="2">Diphthamide synthase (EF-2-diphthine--ammonia ligase)</fullName>
    </submittedName>
</protein>
<dbReference type="EMBL" id="JAASRN010000002">
    <property type="protein sequence ID" value="NIK74361.1"/>
    <property type="molecule type" value="Genomic_DNA"/>
</dbReference>
<keyword evidence="3" id="KW-1185">Reference proteome</keyword>
<dbReference type="RefSeq" id="WP_166919954.1">
    <property type="nucleotide sequence ID" value="NZ_JAASRN010000002.1"/>
</dbReference>
<dbReference type="GO" id="GO:0016874">
    <property type="term" value="F:ligase activity"/>
    <property type="evidence" value="ECO:0007669"/>
    <property type="project" value="UniProtKB-KW"/>
</dbReference>
<sequence>MQIHLSWSGGKDSAMCYARLRQLYPQAHIQLHCAINQALGRVSMHGVPLSLIEAQAHAMGVSLQFISVAPAADNSAYEQAMCAFYQKIQAEGFAQVAFGDLHLEDLKAYRLSLCQKAGIQALFPLWQMPYTLLSQFFEETDIRTVVCAANLDKLPIHAVGKDYHPTDYARRFPEVDIFGEKGEFHTFVYDAAFFKATLPVVCRGIKRQSYEYKLADGSTHKHAFAFADLALDN</sequence>
<evidence type="ECO:0000313" key="3">
    <source>
        <dbReference type="Proteomes" id="UP000537126"/>
    </source>
</evidence>
<keyword evidence="2" id="KW-0436">Ligase</keyword>
<dbReference type="SUPFAM" id="SSF52402">
    <property type="entry name" value="Adenine nucleotide alpha hydrolases-like"/>
    <property type="match status" value="1"/>
</dbReference>